<reference evidence="13" key="1">
    <citation type="submission" date="2020-10" db="EMBL/GenBank/DDBJ databases">
        <authorList>
            <person name="Gilroy R."/>
        </authorList>
    </citation>
    <scope>NUCLEOTIDE SEQUENCE</scope>
    <source>
        <strain evidence="13">ChiW3-316</strain>
    </source>
</reference>
<dbReference type="Proteomes" id="UP000824107">
    <property type="component" value="Unassembled WGS sequence"/>
</dbReference>
<comment type="caution">
    <text evidence="13">The sequence shown here is derived from an EMBL/GenBank/DDBJ whole genome shotgun (WGS) entry which is preliminary data.</text>
</comment>
<dbReference type="InterPro" id="IPR013556">
    <property type="entry name" value="Flag_M-ring_C"/>
</dbReference>
<evidence type="ECO:0000256" key="10">
    <source>
        <dbReference type="SAM" id="Phobius"/>
    </source>
</evidence>
<dbReference type="EMBL" id="DVNC01000053">
    <property type="protein sequence ID" value="HIU53982.1"/>
    <property type="molecule type" value="Genomic_DNA"/>
</dbReference>
<keyword evidence="6 10" id="KW-1133">Transmembrane helix</keyword>
<dbReference type="InterPro" id="IPR006182">
    <property type="entry name" value="FliF_N_dom"/>
</dbReference>
<feature type="transmembrane region" description="Helical" evidence="10">
    <location>
        <begin position="16"/>
        <end position="35"/>
    </location>
</feature>
<comment type="similarity">
    <text evidence="3 9">Belongs to the FliF family.</text>
</comment>
<dbReference type="Pfam" id="PF01514">
    <property type="entry name" value="YscJ_FliF"/>
    <property type="match status" value="1"/>
</dbReference>
<keyword evidence="13" id="KW-0966">Cell projection</keyword>
<keyword evidence="8 9" id="KW-0975">Bacterial flagellum</keyword>
<evidence type="ECO:0000259" key="12">
    <source>
        <dbReference type="Pfam" id="PF08345"/>
    </source>
</evidence>
<dbReference type="InterPro" id="IPR045851">
    <property type="entry name" value="AMP-bd_C_sf"/>
</dbReference>
<keyword evidence="13" id="KW-0282">Flagellum</keyword>
<evidence type="ECO:0000313" key="13">
    <source>
        <dbReference type="EMBL" id="HIU53982.1"/>
    </source>
</evidence>
<evidence type="ECO:0000313" key="14">
    <source>
        <dbReference type="Proteomes" id="UP000824107"/>
    </source>
</evidence>
<evidence type="ECO:0000256" key="7">
    <source>
        <dbReference type="ARBA" id="ARBA00023136"/>
    </source>
</evidence>
<reference evidence="13" key="2">
    <citation type="journal article" date="2021" name="PeerJ">
        <title>Extensive microbial diversity within the chicken gut microbiome revealed by metagenomics and culture.</title>
        <authorList>
            <person name="Gilroy R."/>
            <person name="Ravi A."/>
            <person name="Getino M."/>
            <person name="Pursley I."/>
            <person name="Horton D.L."/>
            <person name="Alikhan N.F."/>
            <person name="Baker D."/>
            <person name="Gharbi K."/>
            <person name="Hall N."/>
            <person name="Watson M."/>
            <person name="Adriaenssens E.M."/>
            <person name="Foster-Nyarko E."/>
            <person name="Jarju S."/>
            <person name="Secka A."/>
            <person name="Antonio M."/>
            <person name="Oren A."/>
            <person name="Chaudhuri R.R."/>
            <person name="La Ragione R."/>
            <person name="Hildebrand F."/>
            <person name="Pallen M.J."/>
        </authorList>
    </citation>
    <scope>NUCLEOTIDE SEQUENCE</scope>
    <source>
        <strain evidence="13">ChiW3-316</strain>
    </source>
</reference>
<name>A0A9D1M5M4_9PROT</name>
<keyword evidence="13" id="KW-0969">Cilium</keyword>
<evidence type="ECO:0000256" key="1">
    <source>
        <dbReference type="ARBA" id="ARBA00004117"/>
    </source>
</evidence>
<dbReference type="PRINTS" id="PR01009">
    <property type="entry name" value="FLGMRINGFLIF"/>
</dbReference>
<feature type="transmembrane region" description="Helical" evidence="10">
    <location>
        <begin position="433"/>
        <end position="455"/>
    </location>
</feature>
<protein>
    <recommendedName>
        <fullName evidence="9">Flagellar M-ring protein</fullName>
    </recommendedName>
</protein>
<evidence type="ECO:0000256" key="4">
    <source>
        <dbReference type="ARBA" id="ARBA00022475"/>
    </source>
</evidence>
<dbReference type="NCBIfam" id="TIGR00206">
    <property type="entry name" value="fliF"/>
    <property type="match status" value="1"/>
</dbReference>
<evidence type="ECO:0000256" key="2">
    <source>
        <dbReference type="ARBA" id="ARBA00004651"/>
    </source>
</evidence>
<dbReference type="Pfam" id="PF08345">
    <property type="entry name" value="YscJ_FliF_C"/>
    <property type="match status" value="1"/>
</dbReference>
<keyword evidence="7 10" id="KW-0472">Membrane</keyword>
<accession>A0A9D1M5M4</accession>
<organism evidence="13 14">
    <name type="scientific">Candidatus Scatocola faecipullorum</name>
    <dbReference type="NCBI Taxonomy" id="2840917"/>
    <lineage>
        <taxon>Bacteria</taxon>
        <taxon>Pseudomonadati</taxon>
        <taxon>Pseudomonadota</taxon>
        <taxon>Alphaproteobacteria</taxon>
        <taxon>Rhodospirillales</taxon>
        <taxon>Rhodospirillaceae</taxon>
        <taxon>Rhodospirillaceae incertae sedis</taxon>
        <taxon>Candidatus Scatocola</taxon>
    </lineage>
</organism>
<dbReference type="Gene3D" id="3.30.300.30">
    <property type="match status" value="1"/>
</dbReference>
<sequence>MNNFWQSIKNLSPGRLASLAAIIIFLVSFLGYMVARMSSTEYAVLYTDLELEDAKQIISRLETDNVKYKLTKNGTEVMVPVDLVNKLRVDTAEIAMASGGANVGYEIFDHSDALGSTNFVQNVNLIRALEGELGRTIRTVDNIKNARVHLVLPKREMFSREEQPPSASVVIKTVKGPLSPQSIQAIQKLIAASVPKLDVKNVAIVDNAGNLLTKNYEDPEAMTAANNEILRLEQERKMGQQVQSLLERTIGEGKVRAQVNLEMDFDQVVTKEEIFDPDTQVVRSQATVTEEGINNTRENPVTVAQNIPNGDVVTTGNGTTSQSSRTEETINYEISKVVRNKVKNTGSIKRLTVAVMVDGIYEKGADGKMAYRSRTPEEMEQITSLVKSAVGYDANRGDVVEVENMRFVNMMPEVEEVQEILIMGFTKDELIRIAEGIGVAIVAILVILLVIRPLVNNAFDVSNNNNDGRLLGSNPEDDNLLLSNFLSEDDSSMEELINLNKIDGRVKVSSLKKVNDIVEKNPDAAVNVIRTWLYSNDNN</sequence>
<dbReference type="AlphaFoldDB" id="A0A9D1M5M4"/>
<dbReference type="InterPro" id="IPR000067">
    <property type="entry name" value="FlgMring_FliF"/>
</dbReference>
<feature type="domain" description="Flagellar M-ring N-terminal" evidence="11">
    <location>
        <begin position="38"/>
        <end position="213"/>
    </location>
</feature>
<evidence type="ECO:0000256" key="6">
    <source>
        <dbReference type="ARBA" id="ARBA00022989"/>
    </source>
</evidence>
<comment type="function">
    <text evidence="9">The M ring may be actively involved in energy transduction.</text>
</comment>
<keyword evidence="4" id="KW-1003">Cell membrane</keyword>
<dbReference type="PANTHER" id="PTHR30046:SF0">
    <property type="entry name" value="FLAGELLAR M-RING PROTEIN"/>
    <property type="match status" value="1"/>
</dbReference>
<dbReference type="GO" id="GO:0009431">
    <property type="term" value="C:bacterial-type flagellum basal body, MS ring"/>
    <property type="evidence" value="ECO:0007669"/>
    <property type="project" value="InterPro"/>
</dbReference>
<evidence type="ECO:0000256" key="3">
    <source>
        <dbReference type="ARBA" id="ARBA00007971"/>
    </source>
</evidence>
<dbReference type="PANTHER" id="PTHR30046">
    <property type="entry name" value="FLAGELLAR M-RING PROTEIN"/>
    <property type="match status" value="1"/>
</dbReference>
<dbReference type="GO" id="GO:0003774">
    <property type="term" value="F:cytoskeletal motor activity"/>
    <property type="evidence" value="ECO:0007669"/>
    <property type="project" value="InterPro"/>
</dbReference>
<feature type="domain" description="Flagellar M-ring C-terminal" evidence="12">
    <location>
        <begin position="246"/>
        <end position="407"/>
    </location>
</feature>
<keyword evidence="5 10" id="KW-0812">Transmembrane</keyword>
<evidence type="ECO:0000259" key="11">
    <source>
        <dbReference type="Pfam" id="PF01514"/>
    </source>
</evidence>
<dbReference type="GO" id="GO:0071973">
    <property type="term" value="P:bacterial-type flagellum-dependent cell motility"/>
    <property type="evidence" value="ECO:0007669"/>
    <property type="project" value="InterPro"/>
</dbReference>
<evidence type="ECO:0000256" key="5">
    <source>
        <dbReference type="ARBA" id="ARBA00022692"/>
    </source>
</evidence>
<evidence type="ECO:0000256" key="9">
    <source>
        <dbReference type="PIRNR" id="PIRNR004862"/>
    </source>
</evidence>
<proteinExistence type="inferred from homology"/>
<gene>
    <name evidence="13" type="primary">fliF</name>
    <name evidence="13" type="ORF">IAD20_07890</name>
</gene>
<dbReference type="PIRSF" id="PIRSF004862">
    <property type="entry name" value="FliF"/>
    <property type="match status" value="1"/>
</dbReference>
<evidence type="ECO:0000256" key="8">
    <source>
        <dbReference type="ARBA" id="ARBA00023143"/>
    </source>
</evidence>
<dbReference type="InterPro" id="IPR043427">
    <property type="entry name" value="YscJ/FliF"/>
</dbReference>
<dbReference type="GO" id="GO:0005886">
    <property type="term" value="C:plasma membrane"/>
    <property type="evidence" value="ECO:0007669"/>
    <property type="project" value="UniProtKB-SubCell"/>
</dbReference>
<comment type="subcellular location">
    <subcellularLocation>
        <location evidence="1 9">Bacterial flagellum basal body</location>
    </subcellularLocation>
    <subcellularLocation>
        <location evidence="2">Cell membrane</location>
        <topology evidence="2">Multi-pass membrane protein</topology>
    </subcellularLocation>
</comment>